<sequence>MVILPRKAPVKMRPGYWMDMISKPSQPVKPEFEESTKRSYLGSYEQEFREVLLPDPNFFMGSLLIITRFVQCLQPADPRYWFENLTMNVIEYYLRWYLEGHDVRSLLGFQVKVRYCLKVFYITNRQRSQHATLQKMMTATSAHPGTLVCNTGYCRKEKDALRWGDIELFMVMDPERPTCKVLLMHVKHRLNKGKRNNGRAPRYIYIERNDNLGLYVIQDILEYVLEDQVFASEFIQEPRDIWCYTDIPAHRKSVPIHIKAEKHHIPIFRRAARNGKGKWITHPTGPLTYAQLAEDHHRECRAAGAKDTDLTPGLRTQIMGQAKSSIFMVYLNELVNCDTQSVFVGTPTRDTLIALSTNSSLTCDPSAPRSLTREQLQCVENDPELMNKVTDPAKCDRYRQLGNQVRAERRKLQSQVDKEAYKQFFDNVGNAIIETLAALEFKNRDVSIVFDEECVEDRILSLELRLALNRLTVRRHMARRVKPEVPAQDTLSDFPTQAPTSLEGPECLGDDRYPEAREFSYCNMYLLRDHLETQHVERMDFSEPVTCGYPNCVALLATPMQYCHHVTTGIEAESVKFELTLESTVKGIVLRDASSMVVLGISKFSVTNAVIDEVMKWPRRRHHEGFKRVGPLHRLPVTFGVGFNRLRVPRVCGLGSRRQSAVGKERVYLHGGIP</sequence>
<protein>
    <submittedName>
        <fullName evidence="1">FluG domain-containing protein</fullName>
    </submittedName>
</protein>
<gene>
    <name evidence="1" type="ORF">BDBG_04307</name>
</gene>
<dbReference type="AlphaFoldDB" id="A0A179UK24"/>
<dbReference type="STRING" id="559298.A0A179UK24"/>
<evidence type="ECO:0000313" key="2">
    <source>
        <dbReference type="Proteomes" id="UP000002038"/>
    </source>
</evidence>
<dbReference type="OrthoDB" id="4188219at2759"/>
<proteinExistence type="predicted"/>
<organism evidence="1 2">
    <name type="scientific">Blastomyces gilchristii (strain SLH14081)</name>
    <name type="common">Blastomyces dermatitidis</name>
    <dbReference type="NCBI Taxonomy" id="559298"/>
    <lineage>
        <taxon>Eukaryota</taxon>
        <taxon>Fungi</taxon>
        <taxon>Dikarya</taxon>
        <taxon>Ascomycota</taxon>
        <taxon>Pezizomycotina</taxon>
        <taxon>Eurotiomycetes</taxon>
        <taxon>Eurotiomycetidae</taxon>
        <taxon>Onygenales</taxon>
        <taxon>Ajellomycetaceae</taxon>
        <taxon>Blastomyces</taxon>
    </lineage>
</organism>
<dbReference type="PANTHER" id="PTHR37535">
    <property type="entry name" value="FLUG DOMAIN PROTEIN"/>
    <property type="match status" value="1"/>
</dbReference>
<dbReference type="KEGG" id="bgh:BDBG_04307"/>
<keyword evidence="2" id="KW-1185">Reference proteome</keyword>
<dbReference type="RefSeq" id="XP_031578232.1">
    <property type="nucleotide sequence ID" value="XM_031721617.1"/>
</dbReference>
<evidence type="ECO:0000313" key="1">
    <source>
        <dbReference type="EMBL" id="OAT08344.1"/>
    </source>
</evidence>
<dbReference type="PANTHER" id="PTHR37535:SF4">
    <property type="entry name" value="FLUG DOMAIN-CONTAINING PROTEIN"/>
    <property type="match status" value="1"/>
</dbReference>
<dbReference type="VEuPathDB" id="FungiDB:BDBG_04307"/>
<reference evidence="2" key="1">
    <citation type="journal article" date="2015" name="PLoS Genet.">
        <title>The dynamic genome and transcriptome of the human fungal pathogen Blastomyces and close relative Emmonsia.</title>
        <authorList>
            <person name="Munoz J.F."/>
            <person name="Gauthier G.M."/>
            <person name="Desjardins C.A."/>
            <person name="Gallo J.E."/>
            <person name="Holder J."/>
            <person name="Sullivan T.D."/>
            <person name="Marty A.J."/>
            <person name="Carmen J.C."/>
            <person name="Chen Z."/>
            <person name="Ding L."/>
            <person name="Gujja S."/>
            <person name="Magrini V."/>
            <person name="Misas E."/>
            <person name="Mitreva M."/>
            <person name="Priest M."/>
            <person name="Saif S."/>
            <person name="Whiston E.A."/>
            <person name="Young S."/>
            <person name="Zeng Q."/>
            <person name="Goldman W.E."/>
            <person name="Mardis E.R."/>
            <person name="Taylor J.W."/>
            <person name="McEwen J.G."/>
            <person name="Clay O.K."/>
            <person name="Klein B.S."/>
            <person name="Cuomo C.A."/>
        </authorList>
    </citation>
    <scope>NUCLEOTIDE SEQUENCE [LARGE SCALE GENOMIC DNA]</scope>
    <source>
        <strain evidence="2">SLH14081</strain>
    </source>
</reference>
<dbReference type="InterPro" id="IPR021842">
    <property type="entry name" value="DUF3435"/>
</dbReference>
<dbReference type="EMBL" id="GG657454">
    <property type="protein sequence ID" value="OAT08344.1"/>
    <property type="molecule type" value="Genomic_DNA"/>
</dbReference>
<dbReference type="GeneID" id="8504920"/>
<dbReference type="Proteomes" id="UP000002038">
    <property type="component" value="Unassembled WGS sequence"/>
</dbReference>
<accession>A0A179UK24</accession>
<dbReference type="Pfam" id="PF11917">
    <property type="entry name" value="DUF3435"/>
    <property type="match status" value="1"/>
</dbReference>
<name>A0A179UK24_BLAGS</name>